<feature type="chain" id="PRO_5020760106" evidence="8">
    <location>
        <begin position="33"/>
        <end position="506"/>
    </location>
</feature>
<evidence type="ECO:0000256" key="7">
    <source>
        <dbReference type="SAM" id="Phobius"/>
    </source>
</evidence>
<keyword evidence="4 7" id="KW-0812">Transmembrane</keyword>
<gene>
    <name evidence="10" type="ORF">D6D24_02896</name>
</gene>
<reference evidence="10 11" key="1">
    <citation type="submission" date="2018-10" db="EMBL/GenBank/DDBJ databases">
        <title>Fifty Aureobasidium pullulans genomes reveal a recombining polyextremotolerant generalist.</title>
        <authorList>
            <person name="Gostincar C."/>
            <person name="Turk M."/>
            <person name="Zajc J."/>
            <person name="Gunde-Cimerman N."/>
        </authorList>
    </citation>
    <scope>NUCLEOTIDE SEQUENCE [LARGE SCALE GENOMIC DNA]</scope>
    <source>
        <strain evidence="10 11">EXF-11318</strain>
    </source>
</reference>
<evidence type="ECO:0000256" key="8">
    <source>
        <dbReference type="SAM" id="SignalP"/>
    </source>
</evidence>
<protein>
    <submittedName>
        <fullName evidence="10">MFS general substrate transporter</fullName>
    </submittedName>
</protein>
<sequence>MGSPHRQHVSSLVPSNPRILTAVLLAVAVVNSAPKKTLGYDSSVMNGLLILPSYTEYFHLTDATIGLNNAAVWIGEIIATPIMQIIPDRYGRKKAILIATGITTVGIILQASAQSIAMFVVGRMIIGAGACLSNVSAPPLLGELLPPRSRSFMLGLFFSCFYVGSLLSAVINYGSQNIQSTWSWRLPTLLQLLPSVVAAIFLPFIPESPRWLIVHGEEAHAQEVLAIMHGDEDLDKAAVAAQEIRLVIANEEAAYPRNAWREILSGPANRRRLLLLVIFGAMINTLGNFIVSFYLSKILDQAGIQETYKQTQINIILSCWSFAIAILGSFMLDIMGRRLQTLIGLSGMIITLYIIGGLIKHYGESTDPSGIYGTLAVIFLFQGFYAFSITPMTSLYPTEICQYKLRTAGTAIFRLLDSGCGTETSLMASFAMSFAMSDLGWKFYLINASWDIMFLVFVFFFFVETKGLNLEEIAVRFGDERVVDGLEVTSNEVINVVDEKVKGVDS</sequence>
<dbReference type="PROSITE" id="PS00216">
    <property type="entry name" value="SUGAR_TRANSPORT_1"/>
    <property type="match status" value="1"/>
</dbReference>
<evidence type="ECO:0000259" key="9">
    <source>
        <dbReference type="PROSITE" id="PS50850"/>
    </source>
</evidence>
<dbReference type="EMBL" id="QZAJ01000068">
    <property type="protein sequence ID" value="THW19317.1"/>
    <property type="molecule type" value="Genomic_DNA"/>
</dbReference>
<evidence type="ECO:0000256" key="5">
    <source>
        <dbReference type="ARBA" id="ARBA00022989"/>
    </source>
</evidence>
<feature type="transmembrane region" description="Helical" evidence="7">
    <location>
        <begin position="63"/>
        <end position="83"/>
    </location>
</feature>
<proteinExistence type="inferred from homology"/>
<keyword evidence="8" id="KW-0732">Signal</keyword>
<dbReference type="FunFam" id="1.20.1250.20:FF:000134">
    <property type="entry name" value="MFS sugar transporter protein"/>
    <property type="match status" value="1"/>
</dbReference>
<organism evidence="10 11">
    <name type="scientific">Aureobasidium pullulans</name>
    <name type="common">Black yeast</name>
    <name type="synonym">Pullularia pullulans</name>
    <dbReference type="NCBI Taxonomy" id="5580"/>
    <lineage>
        <taxon>Eukaryota</taxon>
        <taxon>Fungi</taxon>
        <taxon>Dikarya</taxon>
        <taxon>Ascomycota</taxon>
        <taxon>Pezizomycotina</taxon>
        <taxon>Dothideomycetes</taxon>
        <taxon>Dothideomycetidae</taxon>
        <taxon>Dothideales</taxon>
        <taxon>Saccotheciaceae</taxon>
        <taxon>Aureobasidium</taxon>
    </lineage>
</organism>
<comment type="similarity">
    <text evidence="2">Belongs to the major facilitator superfamily. Sugar transporter (TC 2.A.1.1) family.</text>
</comment>
<feature type="transmembrane region" description="Helical" evidence="7">
    <location>
        <begin position="441"/>
        <end position="463"/>
    </location>
</feature>
<evidence type="ECO:0000256" key="6">
    <source>
        <dbReference type="ARBA" id="ARBA00023136"/>
    </source>
</evidence>
<evidence type="ECO:0000256" key="4">
    <source>
        <dbReference type="ARBA" id="ARBA00022692"/>
    </source>
</evidence>
<feature type="transmembrane region" description="Helical" evidence="7">
    <location>
        <begin position="273"/>
        <end position="295"/>
    </location>
</feature>
<feature type="transmembrane region" description="Helical" evidence="7">
    <location>
        <begin position="315"/>
        <end position="335"/>
    </location>
</feature>
<evidence type="ECO:0000313" key="10">
    <source>
        <dbReference type="EMBL" id="THW19317.1"/>
    </source>
</evidence>
<dbReference type="GO" id="GO:0016020">
    <property type="term" value="C:membrane"/>
    <property type="evidence" value="ECO:0007669"/>
    <property type="project" value="UniProtKB-SubCell"/>
</dbReference>
<dbReference type="InterPro" id="IPR036259">
    <property type="entry name" value="MFS_trans_sf"/>
</dbReference>
<dbReference type="InterPro" id="IPR020846">
    <property type="entry name" value="MFS_dom"/>
</dbReference>
<comment type="caution">
    <text evidence="10">The sequence shown here is derived from an EMBL/GenBank/DDBJ whole genome shotgun (WGS) entry which is preliminary data.</text>
</comment>
<dbReference type="AlphaFoldDB" id="A0A4S8W342"/>
<evidence type="ECO:0000313" key="11">
    <source>
        <dbReference type="Proteomes" id="UP000308014"/>
    </source>
</evidence>
<dbReference type="GO" id="GO:0005351">
    <property type="term" value="F:carbohydrate:proton symporter activity"/>
    <property type="evidence" value="ECO:0007669"/>
    <property type="project" value="TreeGrafter"/>
</dbReference>
<dbReference type="PANTHER" id="PTHR48022">
    <property type="entry name" value="PLASTIDIC GLUCOSE TRANSPORTER 4"/>
    <property type="match status" value="1"/>
</dbReference>
<accession>A0A4S8W342</accession>
<feature type="transmembrane region" description="Helical" evidence="7">
    <location>
        <begin position="371"/>
        <end position="390"/>
    </location>
</feature>
<feature type="transmembrane region" description="Helical" evidence="7">
    <location>
        <begin position="342"/>
        <end position="359"/>
    </location>
</feature>
<feature type="signal peptide" evidence="8">
    <location>
        <begin position="1"/>
        <end position="32"/>
    </location>
</feature>
<dbReference type="Gene3D" id="1.20.1250.20">
    <property type="entry name" value="MFS general substrate transporter like domains"/>
    <property type="match status" value="1"/>
</dbReference>
<feature type="domain" description="Major facilitator superfamily (MFS) profile" evidence="9">
    <location>
        <begin position="27"/>
        <end position="466"/>
    </location>
</feature>
<keyword evidence="3" id="KW-0813">Transport</keyword>
<dbReference type="PANTHER" id="PTHR48022:SF31">
    <property type="entry name" value="HEXOSE TRANSPORTER"/>
    <property type="match status" value="1"/>
</dbReference>
<dbReference type="Proteomes" id="UP000308014">
    <property type="component" value="Unassembled WGS sequence"/>
</dbReference>
<feature type="transmembrane region" description="Helical" evidence="7">
    <location>
        <begin position="119"/>
        <end position="141"/>
    </location>
</feature>
<keyword evidence="6 7" id="KW-0472">Membrane</keyword>
<comment type="subcellular location">
    <subcellularLocation>
        <location evidence="1">Membrane</location>
        <topology evidence="1">Multi-pass membrane protein</topology>
    </subcellularLocation>
</comment>
<feature type="transmembrane region" description="Helical" evidence="7">
    <location>
        <begin position="95"/>
        <end position="113"/>
    </location>
</feature>
<dbReference type="InterPro" id="IPR005828">
    <property type="entry name" value="MFS_sugar_transport-like"/>
</dbReference>
<evidence type="ECO:0000256" key="1">
    <source>
        <dbReference type="ARBA" id="ARBA00004141"/>
    </source>
</evidence>
<keyword evidence="5 7" id="KW-1133">Transmembrane helix</keyword>
<dbReference type="PROSITE" id="PS50850">
    <property type="entry name" value="MFS"/>
    <property type="match status" value="1"/>
</dbReference>
<name>A0A4S8W342_AURPU</name>
<evidence type="ECO:0000256" key="3">
    <source>
        <dbReference type="ARBA" id="ARBA00022448"/>
    </source>
</evidence>
<feature type="transmembrane region" description="Helical" evidence="7">
    <location>
        <begin position="153"/>
        <end position="174"/>
    </location>
</feature>
<dbReference type="InterPro" id="IPR050360">
    <property type="entry name" value="MFS_Sugar_Transporters"/>
</dbReference>
<dbReference type="Pfam" id="PF00083">
    <property type="entry name" value="Sugar_tr"/>
    <property type="match status" value="1"/>
</dbReference>
<evidence type="ECO:0000256" key="2">
    <source>
        <dbReference type="ARBA" id="ARBA00010992"/>
    </source>
</evidence>
<dbReference type="SUPFAM" id="SSF103473">
    <property type="entry name" value="MFS general substrate transporter"/>
    <property type="match status" value="1"/>
</dbReference>
<dbReference type="InterPro" id="IPR005829">
    <property type="entry name" value="Sugar_transporter_CS"/>
</dbReference>